<organism evidence="4 5">
    <name type="scientific">Photorhabdus namnaonensis</name>
    <dbReference type="NCBI Taxonomy" id="1851568"/>
    <lineage>
        <taxon>Bacteria</taxon>
        <taxon>Pseudomonadati</taxon>
        <taxon>Pseudomonadota</taxon>
        <taxon>Gammaproteobacteria</taxon>
        <taxon>Enterobacterales</taxon>
        <taxon>Morganellaceae</taxon>
        <taxon>Photorhabdus</taxon>
    </lineage>
</organism>
<keyword evidence="2 4" id="KW-0067">ATP-binding</keyword>
<dbReference type="RefSeq" id="WP_065390520.1">
    <property type="nucleotide sequence ID" value="NZ_CAWMQN010000070.1"/>
</dbReference>
<dbReference type="PROSITE" id="PS50893">
    <property type="entry name" value="ABC_TRANSPORTER_2"/>
    <property type="match status" value="2"/>
</dbReference>
<dbReference type="PANTHER" id="PTHR43158">
    <property type="entry name" value="SKFA PEPTIDE EXPORT ATP-BINDING PROTEIN SKFE"/>
    <property type="match status" value="1"/>
</dbReference>
<gene>
    <name evidence="4" type="primary">ylmA</name>
    <name evidence="4" type="ORF">Phpb_02393</name>
</gene>
<dbReference type="Proteomes" id="UP000092665">
    <property type="component" value="Unassembled WGS sequence"/>
</dbReference>
<dbReference type="GO" id="GO:0005524">
    <property type="term" value="F:ATP binding"/>
    <property type="evidence" value="ECO:0007669"/>
    <property type="project" value="UniProtKB-KW"/>
</dbReference>
<reference evidence="5" key="1">
    <citation type="submission" date="2015-11" db="EMBL/GenBank/DDBJ databases">
        <authorList>
            <person name="Tobias N.J."/>
            <person name="Mishra B."/>
            <person name="Gupta D.K."/>
            <person name="Thines M."/>
            <person name="Stinear T.P."/>
            <person name="Bode H.B."/>
        </authorList>
    </citation>
    <scope>NUCLEOTIDE SEQUENCE [LARGE SCALE GENOMIC DNA]</scope>
    <source>
        <strain evidence="5">PB45.5</strain>
    </source>
</reference>
<evidence type="ECO:0000259" key="3">
    <source>
        <dbReference type="PROSITE" id="PS50893"/>
    </source>
</evidence>
<dbReference type="EMBL" id="LOIC01000070">
    <property type="protein sequence ID" value="OCA54482.1"/>
    <property type="molecule type" value="Genomic_DNA"/>
</dbReference>
<dbReference type="PATRIC" id="fig|29488.15.peg.2641"/>
<dbReference type="FunFam" id="3.40.50.300:FF:000866">
    <property type="entry name" value="Molybdate ABC transporter ATP-binding protein ModF"/>
    <property type="match status" value="1"/>
</dbReference>
<evidence type="ECO:0000313" key="5">
    <source>
        <dbReference type="Proteomes" id="UP000092665"/>
    </source>
</evidence>
<keyword evidence="4" id="KW-0378">Hydrolase</keyword>
<dbReference type="InterPro" id="IPR003439">
    <property type="entry name" value="ABC_transporter-like_ATP-bd"/>
</dbReference>
<dbReference type="Gene3D" id="3.40.50.300">
    <property type="entry name" value="P-loop containing nucleotide triphosphate hydrolases"/>
    <property type="match status" value="2"/>
</dbReference>
<feature type="domain" description="ABC transporter" evidence="3">
    <location>
        <begin position="261"/>
        <end position="489"/>
    </location>
</feature>
<feature type="domain" description="ABC transporter" evidence="3">
    <location>
        <begin position="4"/>
        <end position="235"/>
    </location>
</feature>
<dbReference type="InterPro" id="IPR027417">
    <property type="entry name" value="P-loop_NTPase"/>
</dbReference>
<dbReference type="NCBIfam" id="NF008186">
    <property type="entry name" value="PRK10938.1"/>
    <property type="match status" value="1"/>
</dbReference>
<evidence type="ECO:0000313" key="4">
    <source>
        <dbReference type="EMBL" id="OCA54482.1"/>
    </source>
</evidence>
<protein>
    <submittedName>
        <fullName evidence="4">Putative ABC transporter ATP-binding protein YlmA</fullName>
        <ecNumber evidence="4">3.6.3.-</ecNumber>
    </submittedName>
</protein>
<accession>A0A1B8YH78</accession>
<evidence type="ECO:0000256" key="2">
    <source>
        <dbReference type="ARBA" id="ARBA00022840"/>
    </source>
</evidence>
<dbReference type="AlphaFoldDB" id="A0A1B8YH78"/>
<name>A0A1B8YH78_9GAMM</name>
<dbReference type="InterPro" id="IPR003593">
    <property type="entry name" value="AAA+_ATPase"/>
</dbReference>
<comment type="caution">
    <text evidence="4">The sequence shown here is derived from an EMBL/GenBank/DDBJ whole genome shotgun (WGS) entry which is preliminary data.</text>
</comment>
<keyword evidence="5" id="KW-1185">Reference proteome</keyword>
<proteinExistence type="predicted"/>
<dbReference type="SMART" id="SM00382">
    <property type="entry name" value="AAA"/>
    <property type="match status" value="2"/>
</dbReference>
<evidence type="ECO:0000256" key="1">
    <source>
        <dbReference type="ARBA" id="ARBA00022741"/>
    </source>
</evidence>
<dbReference type="PANTHER" id="PTHR43158:SF2">
    <property type="entry name" value="SKFA PEPTIDE EXPORT ATP-BINDING PROTEIN SKFE"/>
    <property type="match status" value="1"/>
</dbReference>
<dbReference type="SUPFAM" id="SSF52540">
    <property type="entry name" value="P-loop containing nucleoside triphosphate hydrolases"/>
    <property type="match status" value="2"/>
</dbReference>
<dbReference type="EC" id="3.6.3.-" evidence="4"/>
<dbReference type="GO" id="GO:0016887">
    <property type="term" value="F:ATP hydrolysis activity"/>
    <property type="evidence" value="ECO:0007669"/>
    <property type="project" value="InterPro"/>
</dbReference>
<dbReference type="Pfam" id="PF00005">
    <property type="entry name" value="ABC_tran"/>
    <property type="match status" value="2"/>
</dbReference>
<keyword evidence="1" id="KW-0547">Nucleotide-binding</keyword>
<sequence>MSELQIAQGCFRLSDTRTLQLSSLKITSGENWAFIGANGSGKSSLARALSNELSLLSGELNCSFHRCARVSQEQLQKLTEEEWQRNNTDMLSDDEDDTGRTAAEIIQLYHKDNELCLELAKQFGIMDLLSRRFKYLSTGETHKTLLCQALMASPDLLILDEPFNGLDLFARGQFAELLEKLSSKGIVLVLILNRFSEIPDFVDQIGVLADCQLTSIGIKEKVMADSLVAQLAHSEKLDDIHLPETDEFPVDEQLPPDQPLIILRNGIIQYNDQPILHGLDWQVNPGEHWQIIGPNGAGKSTLLSLITGDHPQGYSNELILFGRQRGSGETIWDIKRRIGYISNSIHLEYRVSISVRNVILSGFFDSIGLYQTVSDRQQQLADEWLALLGLSAQMANGPFQRLSWGQQRLVLITRALVKHPALLILDEPLQGLDPLNRQLILRFIDIMIADGDTQLLFVSHHQEDAPRCITHRLIFIPDGDIYRYNTERINH</sequence>